<name>A0A0A0K9H6_CUCSA</name>
<feature type="region of interest" description="Disordered" evidence="1">
    <location>
        <begin position="195"/>
        <end position="282"/>
    </location>
</feature>
<feature type="compositionally biased region" description="Polar residues" evidence="1">
    <location>
        <begin position="214"/>
        <end position="227"/>
    </location>
</feature>
<evidence type="ECO:0000313" key="2">
    <source>
        <dbReference type="EMBL" id="KGN46118.1"/>
    </source>
</evidence>
<dbReference type="STRING" id="3659.A0A0A0K9H6"/>
<dbReference type="Proteomes" id="UP000029981">
    <property type="component" value="Chromosome 6"/>
</dbReference>
<keyword evidence="3" id="KW-1185">Reference proteome</keyword>
<organism evidence="2 3">
    <name type="scientific">Cucumis sativus</name>
    <name type="common">Cucumber</name>
    <dbReference type="NCBI Taxonomy" id="3659"/>
    <lineage>
        <taxon>Eukaryota</taxon>
        <taxon>Viridiplantae</taxon>
        <taxon>Streptophyta</taxon>
        <taxon>Embryophyta</taxon>
        <taxon>Tracheophyta</taxon>
        <taxon>Spermatophyta</taxon>
        <taxon>Magnoliopsida</taxon>
        <taxon>eudicotyledons</taxon>
        <taxon>Gunneridae</taxon>
        <taxon>Pentapetalae</taxon>
        <taxon>rosids</taxon>
        <taxon>fabids</taxon>
        <taxon>Cucurbitales</taxon>
        <taxon>Cucurbitaceae</taxon>
        <taxon>Benincaseae</taxon>
        <taxon>Cucumis</taxon>
    </lineage>
</organism>
<reference evidence="2 3" key="1">
    <citation type="journal article" date="2009" name="Nat. Genet.">
        <title>The genome of the cucumber, Cucumis sativus L.</title>
        <authorList>
            <person name="Huang S."/>
            <person name="Li R."/>
            <person name="Zhang Z."/>
            <person name="Li L."/>
            <person name="Gu X."/>
            <person name="Fan W."/>
            <person name="Lucas W.J."/>
            <person name="Wang X."/>
            <person name="Xie B."/>
            <person name="Ni P."/>
            <person name="Ren Y."/>
            <person name="Zhu H."/>
            <person name="Li J."/>
            <person name="Lin K."/>
            <person name="Jin W."/>
            <person name="Fei Z."/>
            <person name="Li G."/>
            <person name="Staub J."/>
            <person name="Kilian A."/>
            <person name="van der Vossen E.A."/>
            <person name="Wu Y."/>
            <person name="Guo J."/>
            <person name="He J."/>
            <person name="Jia Z."/>
            <person name="Ren Y."/>
            <person name="Tian G."/>
            <person name="Lu Y."/>
            <person name="Ruan J."/>
            <person name="Qian W."/>
            <person name="Wang M."/>
            <person name="Huang Q."/>
            <person name="Li B."/>
            <person name="Xuan Z."/>
            <person name="Cao J."/>
            <person name="Asan"/>
            <person name="Wu Z."/>
            <person name="Zhang J."/>
            <person name="Cai Q."/>
            <person name="Bai Y."/>
            <person name="Zhao B."/>
            <person name="Han Y."/>
            <person name="Li Y."/>
            <person name="Li X."/>
            <person name="Wang S."/>
            <person name="Shi Q."/>
            <person name="Liu S."/>
            <person name="Cho W.K."/>
            <person name="Kim J.Y."/>
            <person name="Xu Y."/>
            <person name="Heller-Uszynska K."/>
            <person name="Miao H."/>
            <person name="Cheng Z."/>
            <person name="Zhang S."/>
            <person name="Wu J."/>
            <person name="Yang Y."/>
            <person name="Kang H."/>
            <person name="Li M."/>
            <person name="Liang H."/>
            <person name="Ren X."/>
            <person name="Shi Z."/>
            <person name="Wen M."/>
            <person name="Jian M."/>
            <person name="Yang H."/>
            <person name="Zhang G."/>
            <person name="Yang Z."/>
            <person name="Chen R."/>
            <person name="Liu S."/>
            <person name="Li J."/>
            <person name="Ma L."/>
            <person name="Liu H."/>
            <person name="Zhou Y."/>
            <person name="Zhao J."/>
            <person name="Fang X."/>
            <person name="Li G."/>
            <person name="Fang L."/>
            <person name="Li Y."/>
            <person name="Liu D."/>
            <person name="Zheng H."/>
            <person name="Zhang Y."/>
            <person name="Qin N."/>
            <person name="Li Z."/>
            <person name="Yang G."/>
            <person name="Yang S."/>
            <person name="Bolund L."/>
            <person name="Kristiansen K."/>
            <person name="Zheng H."/>
            <person name="Li S."/>
            <person name="Zhang X."/>
            <person name="Yang H."/>
            <person name="Wang J."/>
            <person name="Sun R."/>
            <person name="Zhang B."/>
            <person name="Jiang S."/>
            <person name="Wang J."/>
            <person name="Du Y."/>
            <person name="Li S."/>
        </authorList>
    </citation>
    <scope>NUCLEOTIDE SEQUENCE [LARGE SCALE GENOMIC DNA]</scope>
    <source>
        <strain evidence="3">cv. 9930</strain>
    </source>
</reference>
<dbReference type="PANTHER" id="PTHR33401:SF3">
    <property type="entry name" value="LOW AFFINITY POTASSIUM TRANSPORT SYSTEM PROTEIN"/>
    <property type="match status" value="1"/>
</dbReference>
<sequence length="326" mass="36169">MVSHSIAHRSSSWVFSTLLGTALKVPLSSSRAYRMSLIEQSKLFHGTKIVRPPDFTFQTLPINSPYSHSLPICSQEIVDFNLLSEFLDAFESSSEEKQKEYVVCVPRDHRIMVSVPRRVQLMLLALEGGGFFSSSASGYSSSLSLLLLGQKSEDKSMRVLPLLVDRDPDVNIQLASTKTWISWRCASPSFRRCFRHNPAGPTTPPPLKKPATTQRQDSLRTSPISDNGKNHVPSSDEDNLARKMVLKSSLKKTSDANIDSVRNADGNEATGGKGSCDSSHVERRKVQWTDTCGSQLAEVKEFEPSEINASDDENDMGKRRCLCSIM</sequence>
<proteinExistence type="predicted"/>
<dbReference type="AlphaFoldDB" id="A0A0A0K9H6"/>
<dbReference type="OMA" id="ISWRCAS"/>
<evidence type="ECO:0000313" key="3">
    <source>
        <dbReference type="Proteomes" id="UP000029981"/>
    </source>
</evidence>
<reference evidence="2 3" key="4">
    <citation type="journal article" date="2011" name="BMC Genomics">
        <title>RNA-Seq improves annotation of protein-coding genes in the cucumber genome.</title>
        <authorList>
            <person name="Li Z."/>
            <person name="Zhang Z."/>
            <person name="Yan P."/>
            <person name="Huang S."/>
            <person name="Fei Z."/>
            <person name="Lin K."/>
        </authorList>
    </citation>
    <scope>NUCLEOTIDE SEQUENCE [LARGE SCALE GENOMIC DNA]</scope>
    <source>
        <strain evidence="3">cv. 9930</strain>
    </source>
</reference>
<accession>A0A0A0K9H6</accession>
<dbReference type="EMBL" id="CM002927">
    <property type="protein sequence ID" value="KGN46118.1"/>
    <property type="molecule type" value="Genomic_DNA"/>
</dbReference>
<evidence type="ECO:0000256" key="1">
    <source>
        <dbReference type="SAM" id="MobiDB-lite"/>
    </source>
</evidence>
<reference evidence="2 3" key="3">
    <citation type="journal article" date="2010" name="BMC Genomics">
        <title>Transcriptome sequencing and comparative analysis of cucumber flowers with different sex types.</title>
        <authorList>
            <person name="Guo S."/>
            <person name="Zheng Y."/>
            <person name="Joung J.G."/>
            <person name="Liu S."/>
            <person name="Zhang Z."/>
            <person name="Crasta O.R."/>
            <person name="Sobral B.W."/>
            <person name="Xu Y."/>
            <person name="Huang S."/>
            <person name="Fei Z."/>
        </authorList>
    </citation>
    <scope>NUCLEOTIDE SEQUENCE [LARGE SCALE GENOMIC DNA]</scope>
    <source>
        <strain evidence="3">cv. 9930</strain>
    </source>
</reference>
<protein>
    <submittedName>
        <fullName evidence="2">Uncharacterized protein</fullName>
    </submittedName>
</protein>
<dbReference type="PANTHER" id="PTHR33401">
    <property type="entry name" value="LIGHT-HARVESTING COMPLEX-LIKE PROTEIN OHP2, CHLOROPLASTIC"/>
    <property type="match status" value="1"/>
</dbReference>
<reference evidence="2 3" key="2">
    <citation type="journal article" date="2009" name="PLoS ONE">
        <title>An integrated genetic and cytogenetic map of the cucumber genome.</title>
        <authorList>
            <person name="Ren Y."/>
            <person name="Zhang Z."/>
            <person name="Liu J."/>
            <person name="Staub J.E."/>
            <person name="Han Y."/>
            <person name="Cheng Z."/>
            <person name="Li X."/>
            <person name="Lu J."/>
            <person name="Miao H."/>
            <person name="Kang H."/>
            <person name="Xie B."/>
            <person name="Gu X."/>
            <person name="Wang X."/>
            <person name="Du Y."/>
            <person name="Jin W."/>
            <person name="Huang S."/>
        </authorList>
    </citation>
    <scope>NUCLEOTIDE SEQUENCE [LARGE SCALE GENOMIC DNA]</scope>
    <source>
        <strain evidence="3">cv. 9930</strain>
    </source>
</reference>
<gene>
    <name evidence="2" type="ORF">Csa_6G055390</name>
</gene>
<dbReference type="eggNOG" id="ENOG502RUXZ">
    <property type="taxonomic scope" value="Eukaryota"/>
</dbReference>
<dbReference type="Gramene" id="KGN46118">
    <property type="protein sequence ID" value="KGN46118"/>
    <property type="gene ID" value="Csa_6G055390"/>
</dbReference>